<gene>
    <name evidence="1" type="ORF">UFOPK1358_01713</name>
</gene>
<sequence length="59" mass="5934">MVIRSRAWCDCDRLAAAGLAEAGLAGDVVAEAGVAVPVLAEAVLRGVALARTLGVDMDP</sequence>
<organism evidence="1">
    <name type="scientific">freshwater metagenome</name>
    <dbReference type="NCBI Taxonomy" id="449393"/>
    <lineage>
        <taxon>unclassified sequences</taxon>
        <taxon>metagenomes</taxon>
        <taxon>ecological metagenomes</taxon>
    </lineage>
</organism>
<protein>
    <submittedName>
        <fullName evidence="1">Unannotated protein</fullName>
    </submittedName>
</protein>
<accession>A0A6J6CLS3</accession>
<evidence type="ECO:0000313" key="1">
    <source>
        <dbReference type="EMBL" id="CAB4552480.1"/>
    </source>
</evidence>
<name>A0A6J6CLS3_9ZZZZ</name>
<dbReference type="AlphaFoldDB" id="A0A6J6CLS3"/>
<dbReference type="EMBL" id="CAEZSF010000215">
    <property type="protein sequence ID" value="CAB4552480.1"/>
    <property type="molecule type" value="Genomic_DNA"/>
</dbReference>
<proteinExistence type="predicted"/>
<reference evidence="1" key="1">
    <citation type="submission" date="2020-05" db="EMBL/GenBank/DDBJ databases">
        <authorList>
            <person name="Chiriac C."/>
            <person name="Salcher M."/>
            <person name="Ghai R."/>
            <person name="Kavagutti S V."/>
        </authorList>
    </citation>
    <scope>NUCLEOTIDE SEQUENCE</scope>
</reference>